<organism evidence="2 3">
    <name type="scientific">Hydra vulgaris</name>
    <name type="common">Hydra</name>
    <name type="synonym">Hydra attenuata</name>
    <dbReference type="NCBI Taxonomy" id="6087"/>
    <lineage>
        <taxon>Eukaryota</taxon>
        <taxon>Metazoa</taxon>
        <taxon>Cnidaria</taxon>
        <taxon>Hydrozoa</taxon>
        <taxon>Hydroidolina</taxon>
        <taxon>Anthoathecata</taxon>
        <taxon>Aplanulata</taxon>
        <taxon>Hydridae</taxon>
        <taxon>Hydra</taxon>
    </lineage>
</organism>
<sequence>MEFGRGRGLFKRILSDSPPKNVGYTDLKNNLGFINSGSLHENYESEKNLLIWYPLKLIDIGYQMALYQVISMAKLSPEMLCKGYPDQLHQFHLQTELLNNGFKNKENDGIPVLNNFHSSNGFEINTVRKEIDNEINKDSSKNEVVTNSEIKKYPKINNGFLFQNAESILNVDQTEEVTIKQEVVDHNNDKATVDDKTIKAEEEWHLFKCDRRINKILSEVTENNIATVFVELEHLIEEGPLSSRYVNCSEVKQLIDVLIKKSIQNEDFLPYGPCLLKLVSEHSMIEFQKYFPDIIHAHRKENITICSTDNMLSTCGKHFCQLLGHMLSLPRQTCTLFYETVSSVVEECIERWSYPNSDEAELNGYHENLAIVFGLSIKCLLLEIIKRMISCDKVISKQMKKFVWFLRESILNKILSRNVREVFLDALIEVEVHSFKKHFGENGSSEDVEKLEIGDEARHDGDKARHETRHNEDKTKHDKATISASSEKFLSKKDDIFHSTSTFDQFLCVKQLLREQDVSELIPIFIKHGLDDYAIMLPTIKARMEAANIKRLTAFQIDTVIKKTNFQKLRERAVSSITTSLPHSPDNLDPAKVSFDSNIISDRNKLSFDQTKISSDSNKLSCDPMKLSPGSNNLSCDPMKLTSDLTKLSPRKQENLETSDTLIPCLVNDGNSALLNKTALTCNSTRKIAMNFYKSLCKPSDTLSSDLSELNSPNTVNENANDAESCFINKEVCAEIKVSNVFKNVNAIQNINDNFPISSTSANIDENNDDEPDVVIEDEQYENSCLDNSTVNRNIMGVSHSQYDIIGRGFIKRPEVSTSPSIHQNKYVNGSNYNVYRGNPRDRYLHKGQRGFNRSKGSRGYNKDFQKPTNSYNKRLMNKDIDKKFTLFERKFESESDNFEPNIEHSQPFAFGMRRPRACLRCQSNSHQSDDCNVNNPFFT</sequence>
<dbReference type="GeneID" id="105850835"/>
<gene>
    <name evidence="3" type="primary">LOC105850835</name>
</gene>
<evidence type="ECO:0000313" key="3">
    <source>
        <dbReference type="RefSeq" id="XP_065649707.1"/>
    </source>
</evidence>
<feature type="region of interest" description="Disordered" evidence="1">
    <location>
        <begin position="838"/>
        <end position="871"/>
    </location>
</feature>
<keyword evidence="2" id="KW-1185">Reference proteome</keyword>
<evidence type="ECO:0000256" key="1">
    <source>
        <dbReference type="SAM" id="MobiDB-lite"/>
    </source>
</evidence>
<proteinExistence type="predicted"/>
<dbReference type="Proteomes" id="UP001652625">
    <property type="component" value="Chromosome 03"/>
</dbReference>
<reference evidence="3" key="1">
    <citation type="submission" date="2025-08" db="UniProtKB">
        <authorList>
            <consortium name="RefSeq"/>
        </authorList>
    </citation>
    <scope>IDENTIFICATION</scope>
</reference>
<accession>A0ABM4BKX7</accession>
<name>A0ABM4BKX7_HYDVU</name>
<feature type="region of interest" description="Disordered" evidence="1">
    <location>
        <begin position="455"/>
        <end position="479"/>
    </location>
</feature>
<protein>
    <submittedName>
        <fullName evidence="3">Uncharacterized protein LOC105850835 isoform X2</fullName>
    </submittedName>
</protein>
<dbReference type="RefSeq" id="XP_065649707.1">
    <property type="nucleotide sequence ID" value="XM_065793635.1"/>
</dbReference>
<evidence type="ECO:0000313" key="2">
    <source>
        <dbReference type="Proteomes" id="UP001652625"/>
    </source>
</evidence>